<keyword evidence="3" id="KW-1185">Reference proteome</keyword>
<evidence type="ECO:0000313" key="3">
    <source>
        <dbReference type="Proteomes" id="UP001055286"/>
    </source>
</evidence>
<proteinExistence type="predicted"/>
<dbReference type="EMBL" id="BPQJ01000026">
    <property type="protein sequence ID" value="GJD64502.1"/>
    <property type="molecule type" value="Genomic_DNA"/>
</dbReference>
<dbReference type="AlphaFoldDB" id="A0AA37HET2"/>
<reference evidence="2" key="2">
    <citation type="submission" date="2021-08" db="EMBL/GenBank/DDBJ databases">
        <authorList>
            <person name="Tani A."/>
            <person name="Ola A."/>
            <person name="Ogura Y."/>
            <person name="Katsura K."/>
            <person name="Hayashi T."/>
        </authorList>
    </citation>
    <scope>NUCLEOTIDE SEQUENCE</scope>
    <source>
        <strain evidence="2">JCM 32048</strain>
    </source>
</reference>
<name>A0AA37HET2_9HYPH</name>
<gene>
    <name evidence="2" type="ORF">MPEAHAMD_4685</name>
</gene>
<protein>
    <submittedName>
        <fullName evidence="2">Uncharacterized protein</fullName>
    </submittedName>
</protein>
<organism evidence="2 3">
    <name type="scientific">Methylobacterium frigidaeris</name>
    <dbReference type="NCBI Taxonomy" id="2038277"/>
    <lineage>
        <taxon>Bacteria</taxon>
        <taxon>Pseudomonadati</taxon>
        <taxon>Pseudomonadota</taxon>
        <taxon>Alphaproteobacteria</taxon>
        <taxon>Hyphomicrobiales</taxon>
        <taxon>Methylobacteriaceae</taxon>
        <taxon>Methylobacterium</taxon>
    </lineage>
</organism>
<feature type="region of interest" description="Disordered" evidence="1">
    <location>
        <begin position="1"/>
        <end position="23"/>
    </location>
</feature>
<comment type="caution">
    <text evidence="2">The sequence shown here is derived from an EMBL/GenBank/DDBJ whole genome shotgun (WGS) entry which is preliminary data.</text>
</comment>
<accession>A0AA37HET2</accession>
<evidence type="ECO:0000256" key="1">
    <source>
        <dbReference type="SAM" id="MobiDB-lite"/>
    </source>
</evidence>
<evidence type="ECO:0000313" key="2">
    <source>
        <dbReference type="EMBL" id="GJD64502.1"/>
    </source>
</evidence>
<reference evidence="2" key="1">
    <citation type="journal article" date="2016" name="Front. Microbiol.">
        <title>Genome Sequence of the Piezophilic, Mesophilic Sulfate-Reducing Bacterium Desulfovibrio indicus J2T.</title>
        <authorList>
            <person name="Cao J."/>
            <person name="Maignien L."/>
            <person name="Shao Z."/>
            <person name="Alain K."/>
            <person name="Jebbar M."/>
        </authorList>
    </citation>
    <scope>NUCLEOTIDE SEQUENCE</scope>
    <source>
        <strain evidence="2">JCM 32048</strain>
    </source>
</reference>
<dbReference type="RefSeq" id="WP_099899997.1">
    <property type="nucleotide sequence ID" value="NZ_BPQJ01000026.1"/>
</dbReference>
<sequence length="92" mass="9903">MSGDSIFEGGPVPYRPRQAVSPERREAETVLQQIPGVQGVGEGRDGIGNPAWIAYVRDTYTAQQLPARIGDRRVMAETSGEIGILPVRGEPA</sequence>
<dbReference type="Proteomes" id="UP001055286">
    <property type="component" value="Unassembled WGS sequence"/>
</dbReference>